<evidence type="ECO:0000256" key="5">
    <source>
        <dbReference type="SAM" id="MobiDB-lite"/>
    </source>
</evidence>
<keyword evidence="4" id="KW-0175">Coiled coil</keyword>
<evidence type="ECO:0000259" key="7">
    <source>
        <dbReference type="PROSITE" id="PS50023"/>
    </source>
</evidence>
<dbReference type="SMART" id="SM00325">
    <property type="entry name" value="RhoGEF"/>
    <property type="match status" value="1"/>
</dbReference>
<name>A0A6B2KY32_9EUKA</name>
<dbReference type="Gene3D" id="2.30.29.30">
    <property type="entry name" value="Pleckstrin-homology domain (PH domain)/Phosphotyrosine-binding domain (PTB)"/>
    <property type="match status" value="1"/>
</dbReference>
<evidence type="ECO:0000256" key="3">
    <source>
        <dbReference type="PROSITE-ProRule" id="PRU00125"/>
    </source>
</evidence>
<dbReference type="Gene3D" id="1.20.900.10">
    <property type="entry name" value="Dbl homology (DH) domain"/>
    <property type="match status" value="1"/>
</dbReference>
<dbReference type="InterPro" id="IPR000219">
    <property type="entry name" value="DH_dom"/>
</dbReference>
<feature type="compositionally biased region" description="Basic and acidic residues" evidence="5">
    <location>
        <begin position="378"/>
        <end position="392"/>
    </location>
</feature>
<keyword evidence="3" id="KW-0440">LIM domain</keyword>
<dbReference type="PROSITE" id="PS00478">
    <property type="entry name" value="LIM_DOMAIN_1"/>
    <property type="match status" value="1"/>
</dbReference>
<feature type="region of interest" description="Disordered" evidence="5">
    <location>
        <begin position="525"/>
        <end position="583"/>
    </location>
</feature>
<dbReference type="CDD" id="cd08368">
    <property type="entry name" value="LIM"/>
    <property type="match status" value="1"/>
</dbReference>
<dbReference type="InterPro" id="IPR001781">
    <property type="entry name" value="Znf_LIM"/>
</dbReference>
<dbReference type="PANTHER" id="PTHR12673:SF159">
    <property type="entry name" value="LD03170P"/>
    <property type="match status" value="1"/>
</dbReference>
<dbReference type="GO" id="GO:0046872">
    <property type="term" value="F:metal ion binding"/>
    <property type="evidence" value="ECO:0007669"/>
    <property type="project" value="UniProtKB-KW"/>
</dbReference>
<dbReference type="InterPro" id="IPR011993">
    <property type="entry name" value="PH-like_dom_sf"/>
</dbReference>
<evidence type="ECO:0000259" key="6">
    <source>
        <dbReference type="PROSITE" id="PS50010"/>
    </source>
</evidence>
<dbReference type="Gene3D" id="2.10.110.10">
    <property type="entry name" value="Cysteine Rich Protein"/>
    <property type="match status" value="1"/>
</dbReference>
<dbReference type="InterPro" id="IPR035899">
    <property type="entry name" value="DBL_dom_sf"/>
</dbReference>
<keyword evidence="1 3" id="KW-0479">Metal-binding</keyword>
<evidence type="ECO:0000256" key="2">
    <source>
        <dbReference type="ARBA" id="ARBA00022833"/>
    </source>
</evidence>
<dbReference type="GO" id="GO:0005085">
    <property type="term" value="F:guanyl-nucleotide exchange factor activity"/>
    <property type="evidence" value="ECO:0007669"/>
    <property type="project" value="InterPro"/>
</dbReference>
<evidence type="ECO:0008006" key="9">
    <source>
        <dbReference type="Google" id="ProtNLM"/>
    </source>
</evidence>
<dbReference type="SUPFAM" id="SSF48065">
    <property type="entry name" value="DBL homology domain (DH-domain)"/>
    <property type="match status" value="1"/>
</dbReference>
<evidence type="ECO:0000313" key="8">
    <source>
        <dbReference type="EMBL" id="NDV29567.1"/>
    </source>
</evidence>
<dbReference type="SUPFAM" id="SSF50729">
    <property type="entry name" value="PH domain-like"/>
    <property type="match status" value="1"/>
</dbReference>
<keyword evidence="2 3" id="KW-0862">Zinc</keyword>
<feature type="compositionally biased region" description="Polar residues" evidence="5">
    <location>
        <begin position="552"/>
        <end position="565"/>
    </location>
</feature>
<dbReference type="EMBL" id="GIBP01000598">
    <property type="protein sequence ID" value="NDV29567.1"/>
    <property type="molecule type" value="Transcribed_RNA"/>
</dbReference>
<feature type="compositionally biased region" description="Basic and acidic residues" evidence="5">
    <location>
        <begin position="404"/>
        <end position="413"/>
    </location>
</feature>
<reference evidence="8" key="1">
    <citation type="journal article" date="2020" name="J. Eukaryot. Microbiol.">
        <title>De novo Sequencing, Assembly and Annotation of the Transcriptome for the Free-Living Testate Amoeba Arcella intermedia.</title>
        <authorList>
            <person name="Ribeiro G.M."/>
            <person name="Porfirio-Sousa A.L."/>
            <person name="Maurer-Alcala X.X."/>
            <person name="Katz L.A."/>
            <person name="Lahr D.J.G."/>
        </authorList>
    </citation>
    <scope>NUCLEOTIDE SEQUENCE</scope>
</reference>
<dbReference type="Pfam" id="PF00621">
    <property type="entry name" value="RhoGEF"/>
    <property type="match status" value="1"/>
</dbReference>
<feature type="region of interest" description="Disordered" evidence="5">
    <location>
        <begin position="369"/>
        <end position="464"/>
    </location>
</feature>
<protein>
    <recommendedName>
        <fullName evidence="9">DH domain-containing protein</fullName>
    </recommendedName>
</protein>
<evidence type="ECO:0000256" key="4">
    <source>
        <dbReference type="SAM" id="Coils"/>
    </source>
</evidence>
<accession>A0A6B2KY32</accession>
<feature type="domain" description="DH" evidence="6">
    <location>
        <begin position="38"/>
        <end position="225"/>
    </location>
</feature>
<dbReference type="Pfam" id="PF00412">
    <property type="entry name" value="LIM"/>
    <property type="match status" value="1"/>
</dbReference>
<dbReference type="AlphaFoldDB" id="A0A6B2KY32"/>
<feature type="domain" description="LIM zinc-binding" evidence="7">
    <location>
        <begin position="744"/>
        <end position="807"/>
    </location>
</feature>
<feature type="compositionally biased region" description="Low complexity" evidence="5">
    <location>
        <begin position="534"/>
        <end position="547"/>
    </location>
</feature>
<sequence>MQPIENLHRERDREKVLIQRKSINFSDLRRNNQLLFARRVNILQEIINTERNYVYDLGVLVGLFLRPLQGDYSILSKDDVSAIFLNIEVIHGLSNELLCKLDHHFPNIDHIEPEAQIGSVFLQIGHYLKNYSTYCSNFRFSLEHMIYCEKNNSRFAQFLREQEKSAECKGLSFKDYLIKPVQRLCKYPLLFAELLKATPESHPDYNSVSSTQILFENVTQVANKISAEKENNQRIAQFQRTVENLPPSLDISQRHLCIEEWLHYRHPVSPSPLQISTHHVYLFEDILIVTRKKKRASGIKVRKSNAAGTKNEEFYFSTALKRGEVTPLDEEGSFGFILKEEGEAEWFTFLCNSMGSQLKWMDEIKRSLEASGSLPTPPKDRSQLEKKKEGDKKRHIRISSRKNPLKDDADSAPRRRSLSSGSSSSMIKRPDPPKSTKKSNQSDCEIVGLERRGRSKDKRFVRPKPVSFSEHDDIRKKLEVIDIPSSTVEAHEDLKLTKRVLKRKSIVTNLKTIVRENKTLHDLVDASNNESGSTNELNNTPLNTTLDTTDDGFNSTLTLDISPSSSDHKATSPSPEDCFNGVFSPSSLPDKSRFTSFTSSSMSPLSRDSEAISPIQSSISEDHLISQSTPNSCLQFTPLKTASSPPDIGSPFPLEKLQQKYKEHQEILQQILLQQKEYQQQILALQPTQQDHHQYHLKQHQIRQQLVMQHSIIQQIQHKIQLHSNPSQQEPSPSKQTRLPLLTIECNKCKELISRNEAPIEYLEKYYHPSCFVCASCSTFLHGKKFSHADNENILLCSSCFPHFSSIDSTSTLPFYSN</sequence>
<organism evidence="8">
    <name type="scientific">Arcella intermedia</name>
    <dbReference type="NCBI Taxonomy" id="1963864"/>
    <lineage>
        <taxon>Eukaryota</taxon>
        <taxon>Amoebozoa</taxon>
        <taxon>Tubulinea</taxon>
        <taxon>Elardia</taxon>
        <taxon>Arcellinida</taxon>
        <taxon>Sphaerothecina</taxon>
        <taxon>Arcellidae</taxon>
        <taxon>Arcella</taxon>
    </lineage>
</organism>
<dbReference type="InterPro" id="IPR051092">
    <property type="entry name" value="FYVE_RhoGEF_PH"/>
</dbReference>
<dbReference type="PROSITE" id="PS50010">
    <property type="entry name" value="DH_2"/>
    <property type="match status" value="1"/>
</dbReference>
<feature type="compositionally biased region" description="Basic residues" evidence="5">
    <location>
        <begin position="453"/>
        <end position="462"/>
    </location>
</feature>
<proteinExistence type="predicted"/>
<evidence type="ECO:0000256" key="1">
    <source>
        <dbReference type="ARBA" id="ARBA00022723"/>
    </source>
</evidence>
<feature type="coiled-coil region" evidence="4">
    <location>
        <begin position="654"/>
        <end position="681"/>
    </location>
</feature>
<dbReference type="SMART" id="SM00132">
    <property type="entry name" value="LIM"/>
    <property type="match status" value="1"/>
</dbReference>
<dbReference type="GO" id="GO:0005737">
    <property type="term" value="C:cytoplasm"/>
    <property type="evidence" value="ECO:0007669"/>
    <property type="project" value="TreeGrafter"/>
</dbReference>
<dbReference type="PROSITE" id="PS50023">
    <property type="entry name" value="LIM_DOMAIN_2"/>
    <property type="match status" value="1"/>
</dbReference>
<dbReference type="PANTHER" id="PTHR12673">
    <property type="entry name" value="FACIOGENITAL DYSPLASIA PROTEIN"/>
    <property type="match status" value="1"/>
</dbReference>
<dbReference type="CDD" id="cd00160">
    <property type="entry name" value="RhoGEF"/>
    <property type="match status" value="1"/>
</dbReference>